<dbReference type="FunCoup" id="A7TKN2">
    <property type="interactions" value="66"/>
</dbReference>
<dbReference type="eggNOG" id="KOG1752">
    <property type="taxonomic scope" value="Eukaryota"/>
</dbReference>
<dbReference type="PhylomeDB" id="A7TKN2"/>
<protein>
    <submittedName>
        <fullName evidence="1">Uncharacterized protein</fullName>
    </submittedName>
</protein>
<dbReference type="GeneID" id="5545343"/>
<sequence>MGLKKITKQSTTPRGSKILSTTLLLLCVFGLLIFTFTEDSSSYDYGKKGMNDLASDLFEDNENTKLTNNKVPSNMKEEIELNSLRVEEQISTIRGELSNIAPTHINTNIRAPTITPGLGLNFDAERNFKEIINTSPVVIFIKSSDPASHYLKNLLLREYEVSPEMAVVDLDRHVQGQLLQKYIKAYQLTSGENGNPPEVPYLFINGVSVINNGIEKDIKQAQTKGILLDKLKSFASDNVMIQKKDMPSNS</sequence>
<accession>A7TKN2</accession>
<dbReference type="STRING" id="436907.A7TKN2"/>
<keyword evidence="2" id="KW-1185">Reference proteome</keyword>
<dbReference type="RefSeq" id="XP_001645002.1">
    <property type="nucleotide sequence ID" value="XM_001644952.1"/>
</dbReference>
<dbReference type="OMA" id="IEPHSKG"/>
<organism evidence="2">
    <name type="scientific">Vanderwaltozyma polyspora (strain ATCC 22028 / DSM 70294 / BCRC 21397 / CBS 2163 / NBRC 10782 / NRRL Y-8283 / UCD 57-17)</name>
    <name type="common">Kluyveromyces polysporus</name>
    <dbReference type="NCBI Taxonomy" id="436907"/>
    <lineage>
        <taxon>Eukaryota</taxon>
        <taxon>Fungi</taxon>
        <taxon>Dikarya</taxon>
        <taxon>Ascomycota</taxon>
        <taxon>Saccharomycotina</taxon>
        <taxon>Saccharomycetes</taxon>
        <taxon>Saccharomycetales</taxon>
        <taxon>Saccharomycetaceae</taxon>
        <taxon>Vanderwaltozyma</taxon>
    </lineage>
</organism>
<reference evidence="1 2" key="1">
    <citation type="journal article" date="2007" name="Proc. Natl. Acad. Sci. U.S.A.">
        <title>Independent sorting-out of thousands of duplicated gene pairs in two yeast species descended from a whole-genome duplication.</title>
        <authorList>
            <person name="Scannell D.R."/>
            <person name="Frank A.C."/>
            <person name="Conant G.C."/>
            <person name="Byrne K.P."/>
            <person name="Woolfit M."/>
            <person name="Wolfe K.H."/>
        </authorList>
    </citation>
    <scope>NUCLEOTIDE SEQUENCE [LARGE SCALE GENOMIC DNA]</scope>
    <source>
        <strain evidence="2">ATCC 22028 / DSM 70294 / BCRC 21397 / CBS 2163 / NBRC 10782 / NRRL Y-8283 / UCD 57-17</strain>
    </source>
</reference>
<dbReference type="Gene3D" id="3.40.30.10">
    <property type="entry name" value="Glutaredoxin"/>
    <property type="match status" value="1"/>
</dbReference>
<gene>
    <name evidence="1" type="ORF">Kpol_1072p14</name>
</gene>
<proteinExistence type="predicted"/>
<dbReference type="Proteomes" id="UP000000267">
    <property type="component" value="Unassembled WGS sequence"/>
</dbReference>
<name>A7TKN2_VANPO</name>
<dbReference type="EMBL" id="DS480409">
    <property type="protein sequence ID" value="EDO17144.1"/>
    <property type="molecule type" value="Genomic_DNA"/>
</dbReference>
<dbReference type="InterPro" id="IPR036249">
    <property type="entry name" value="Thioredoxin-like_sf"/>
</dbReference>
<dbReference type="PROSITE" id="PS51354">
    <property type="entry name" value="GLUTAREDOXIN_2"/>
    <property type="match status" value="1"/>
</dbReference>
<dbReference type="HOGENOM" id="CLU_066481_0_0_1"/>
<dbReference type="AlphaFoldDB" id="A7TKN2"/>
<dbReference type="SUPFAM" id="SSF52833">
    <property type="entry name" value="Thioredoxin-like"/>
    <property type="match status" value="1"/>
</dbReference>
<dbReference type="InParanoid" id="A7TKN2"/>
<dbReference type="KEGG" id="vpo:Kpol_1072p14"/>
<evidence type="ECO:0000313" key="2">
    <source>
        <dbReference type="Proteomes" id="UP000000267"/>
    </source>
</evidence>
<dbReference type="OrthoDB" id="4035655at2759"/>
<evidence type="ECO:0000313" key="1">
    <source>
        <dbReference type="EMBL" id="EDO17144.1"/>
    </source>
</evidence>